<evidence type="ECO:0000313" key="5">
    <source>
        <dbReference type="Proteomes" id="UP000265703"/>
    </source>
</evidence>
<evidence type="ECO:0000256" key="3">
    <source>
        <dbReference type="SAM" id="Phobius"/>
    </source>
</evidence>
<gene>
    <name evidence="4" type="ORF">C1645_734278</name>
</gene>
<dbReference type="Proteomes" id="UP000265703">
    <property type="component" value="Unassembled WGS sequence"/>
</dbReference>
<keyword evidence="3" id="KW-1133">Transmembrane helix</keyword>
<dbReference type="SUPFAM" id="SSF117281">
    <property type="entry name" value="Kelch motif"/>
    <property type="match status" value="1"/>
</dbReference>
<organism evidence="4 5">
    <name type="scientific">Glomus cerebriforme</name>
    <dbReference type="NCBI Taxonomy" id="658196"/>
    <lineage>
        <taxon>Eukaryota</taxon>
        <taxon>Fungi</taxon>
        <taxon>Fungi incertae sedis</taxon>
        <taxon>Mucoromycota</taxon>
        <taxon>Glomeromycotina</taxon>
        <taxon>Glomeromycetes</taxon>
        <taxon>Glomerales</taxon>
        <taxon>Glomeraceae</taxon>
        <taxon>Glomus</taxon>
    </lineage>
</organism>
<dbReference type="InterPro" id="IPR015915">
    <property type="entry name" value="Kelch-typ_b-propeller"/>
</dbReference>
<accession>A0A397TA53</accession>
<evidence type="ECO:0008006" key="6">
    <source>
        <dbReference type="Google" id="ProtNLM"/>
    </source>
</evidence>
<dbReference type="AlphaFoldDB" id="A0A397TA53"/>
<name>A0A397TA53_9GLOM</name>
<feature type="transmembrane region" description="Helical" evidence="3">
    <location>
        <begin position="384"/>
        <end position="408"/>
    </location>
</feature>
<dbReference type="PANTHER" id="PTHR46093">
    <property type="entry name" value="ACYL-COA-BINDING DOMAIN-CONTAINING PROTEIN 5"/>
    <property type="match status" value="1"/>
</dbReference>
<keyword evidence="2" id="KW-0677">Repeat</keyword>
<keyword evidence="3" id="KW-0472">Membrane</keyword>
<keyword evidence="1" id="KW-0880">Kelch repeat</keyword>
<dbReference type="PANTHER" id="PTHR46093:SF18">
    <property type="entry name" value="FIBRONECTIN TYPE-III DOMAIN-CONTAINING PROTEIN"/>
    <property type="match status" value="1"/>
</dbReference>
<dbReference type="Gene3D" id="2.120.10.80">
    <property type="entry name" value="Kelch-type beta propeller"/>
    <property type="match status" value="2"/>
</dbReference>
<comment type="caution">
    <text evidence="4">The sequence shown here is derived from an EMBL/GenBank/DDBJ whole genome shotgun (WGS) entry which is preliminary data.</text>
</comment>
<proteinExistence type="predicted"/>
<dbReference type="Pfam" id="PF24681">
    <property type="entry name" value="Kelch_KLHDC2_KLHL20_DRC7"/>
    <property type="match status" value="1"/>
</dbReference>
<dbReference type="OrthoDB" id="10250130at2759"/>
<keyword evidence="5" id="KW-1185">Reference proteome</keyword>
<reference evidence="4 5" key="1">
    <citation type="submission" date="2018-06" db="EMBL/GenBank/DDBJ databases">
        <title>Comparative genomics reveals the genomic features of Rhizophagus irregularis, R. cerebriforme, R. diaphanum and Gigaspora rosea, and their symbiotic lifestyle signature.</title>
        <authorList>
            <person name="Morin E."/>
            <person name="San Clemente H."/>
            <person name="Chen E.C.H."/>
            <person name="De La Providencia I."/>
            <person name="Hainaut M."/>
            <person name="Kuo A."/>
            <person name="Kohler A."/>
            <person name="Murat C."/>
            <person name="Tang N."/>
            <person name="Roy S."/>
            <person name="Loubradou J."/>
            <person name="Henrissat B."/>
            <person name="Grigoriev I.V."/>
            <person name="Corradi N."/>
            <person name="Roux C."/>
            <person name="Martin F.M."/>
        </authorList>
    </citation>
    <scope>NUCLEOTIDE SEQUENCE [LARGE SCALE GENOMIC DNA]</scope>
    <source>
        <strain evidence="4 5">DAOM 227022</strain>
    </source>
</reference>
<protein>
    <recommendedName>
        <fullName evidence="6">Galactose oxidase</fullName>
    </recommendedName>
</protein>
<keyword evidence="3" id="KW-0812">Transmembrane</keyword>
<evidence type="ECO:0000256" key="2">
    <source>
        <dbReference type="ARBA" id="ARBA00022737"/>
    </source>
</evidence>
<evidence type="ECO:0000313" key="4">
    <source>
        <dbReference type="EMBL" id="RIA95118.1"/>
    </source>
</evidence>
<evidence type="ECO:0000256" key="1">
    <source>
        <dbReference type="ARBA" id="ARBA00022441"/>
    </source>
</evidence>
<dbReference type="EMBL" id="QKYT01000067">
    <property type="protein sequence ID" value="RIA95118.1"/>
    <property type="molecule type" value="Genomic_DNA"/>
</dbReference>
<sequence length="443" mass="48862">MDENEHHIATPLNVNAQLNPSFRKLHSAVLIENRLYIFGGFMDNADPKLLTDPNNVFFYLDMSIPFDTSSLPWRAIPDNDKNLPLESLSTIFTGGVAASIGGINNHTIFFINNESTNATSPVHSYDSQNNLWNTQIISGDKPIGRNQMKVITDYKGKIYLLTGFDFTDQAGVNRTSGMFILDTINLNCVIRDAPISRLGYSATLLPNGIIVYIAGSERNYNIPPNNFNEIYLYDTNNDKWDIKLATGNIPTSDAGISSVLGLDGSRIIVFGGVADSDNFLNVLDLTNYEWFVPEVRGKGPVFNRGEHTANVVGKYMVIAFGSNTISQVKYKSSGESDVLLLDISNDSEYIWTTSFDPTPLTNLNSTSSSPAEPLASSENDNKTIIIGCIIGLILLVSILSVVSAYFFIRYRENIKKTFQTSGSENGKISIPSEYDLSYGKSIK</sequence>